<proteinExistence type="predicted"/>
<dbReference type="AlphaFoldDB" id="A0A0E9WET6"/>
<dbReference type="EMBL" id="GBXM01019678">
    <property type="protein sequence ID" value="JAH88899.1"/>
    <property type="molecule type" value="Transcribed_RNA"/>
</dbReference>
<sequence length="54" mass="6214">MRVEICLDVAESPSSWISLKLSTSVLQLRADWAANLMRHKEIHFLPEKDYGISK</sequence>
<reference evidence="1" key="2">
    <citation type="journal article" date="2015" name="Fish Shellfish Immunol.">
        <title>Early steps in the European eel (Anguilla anguilla)-Vibrio vulnificus interaction in the gills: Role of the RtxA13 toxin.</title>
        <authorList>
            <person name="Callol A."/>
            <person name="Pajuelo D."/>
            <person name="Ebbesson L."/>
            <person name="Teles M."/>
            <person name="MacKenzie S."/>
            <person name="Amaro C."/>
        </authorList>
    </citation>
    <scope>NUCLEOTIDE SEQUENCE</scope>
</reference>
<name>A0A0E9WET6_ANGAN</name>
<protein>
    <submittedName>
        <fullName evidence="1">Uncharacterized protein</fullName>
    </submittedName>
</protein>
<organism evidence="1">
    <name type="scientific">Anguilla anguilla</name>
    <name type="common">European freshwater eel</name>
    <name type="synonym">Muraena anguilla</name>
    <dbReference type="NCBI Taxonomy" id="7936"/>
    <lineage>
        <taxon>Eukaryota</taxon>
        <taxon>Metazoa</taxon>
        <taxon>Chordata</taxon>
        <taxon>Craniata</taxon>
        <taxon>Vertebrata</taxon>
        <taxon>Euteleostomi</taxon>
        <taxon>Actinopterygii</taxon>
        <taxon>Neopterygii</taxon>
        <taxon>Teleostei</taxon>
        <taxon>Anguilliformes</taxon>
        <taxon>Anguillidae</taxon>
        <taxon>Anguilla</taxon>
    </lineage>
</organism>
<reference evidence="1" key="1">
    <citation type="submission" date="2014-11" db="EMBL/GenBank/DDBJ databases">
        <authorList>
            <person name="Amaro Gonzalez C."/>
        </authorList>
    </citation>
    <scope>NUCLEOTIDE SEQUENCE</scope>
</reference>
<accession>A0A0E9WET6</accession>
<evidence type="ECO:0000313" key="1">
    <source>
        <dbReference type="EMBL" id="JAH88899.1"/>
    </source>
</evidence>